<evidence type="ECO:0000313" key="1">
    <source>
        <dbReference type="EMBL" id="CAG8514951.1"/>
    </source>
</evidence>
<keyword evidence="2" id="KW-1185">Reference proteome</keyword>
<protein>
    <submittedName>
        <fullName evidence="1">10990_t:CDS:1</fullName>
    </submittedName>
</protein>
<comment type="caution">
    <text evidence="1">The sequence shown here is derived from an EMBL/GenBank/DDBJ whole genome shotgun (WGS) entry which is preliminary data.</text>
</comment>
<name>A0A9N9A2J8_9GLOM</name>
<reference evidence="1" key="1">
    <citation type="submission" date="2021-06" db="EMBL/GenBank/DDBJ databases">
        <authorList>
            <person name="Kallberg Y."/>
            <person name="Tangrot J."/>
            <person name="Rosling A."/>
        </authorList>
    </citation>
    <scope>NUCLEOTIDE SEQUENCE</scope>
    <source>
        <strain evidence="1">CL551</strain>
    </source>
</reference>
<dbReference type="Proteomes" id="UP000789342">
    <property type="component" value="Unassembled WGS sequence"/>
</dbReference>
<sequence length="156" mass="17721">MIDSAISLGAMRIQVLCCKDLPILRSSQHRLCMVRERQRRWYLLRDLKQFRNRPVSAGLGGTSCTNRRAHTIEQVSLWHHRQHVVAKVTQGYGNTEVKTKIASDLRKMAVAFIAKKGKLLPEIALHIVQKDSVVFDLLHVPPLDTFPVTEIKSSVT</sequence>
<evidence type="ECO:0000313" key="2">
    <source>
        <dbReference type="Proteomes" id="UP000789342"/>
    </source>
</evidence>
<organism evidence="1 2">
    <name type="scientific">Acaulospora morrowiae</name>
    <dbReference type="NCBI Taxonomy" id="94023"/>
    <lineage>
        <taxon>Eukaryota</taxon>
        <taxon>Fungi</taxon>
        <taxon>Fungi incertae sedis</taxon>
        <taxon>Mucoromycota</taxon>
        <taxon>Glomeromycotina</taxon>
        <taxon>Glomeromycetes</taxon>
        <taxon>Diversisporales</taxon>
        <taxon>Acaulosporaceae</taxon>
        <taxon>Acaulospora</taxon>
    </lineage>
</organism>
<feature type="non-terminal residue" evidence="1">
    <location>
        <position position="156"/>
    </location>
</feature>
<accession>A0A9N9A2J8</accession>
<proteinExistence type="predicted"/>
<dbReference type="AlphaFoldDB" id="A0A9N9A2J8"/>
<gene>
    <name evidence="1" type="ORF">AMORRO_LOCUS3916</name>
</gene>
<dbReference type="EMBL" id="CAJVPV010001997">
    <property type="protein sequence ID" value="CAG8514951.1"/>
    <property type="molecule type" value="Genomic_DNA"/>
</dbReference>